<evidence type="ECO:0008006" key="5">
    <source>
        <dbReference type="Google" id="ProtNLM"/>
    </source>
</evidence>
<dbReference type="FunFam" id="1.25.40.10:FF:000682">
    <property type="entry name" value="Pentatricopeptide repeat-containing protein At3g16610"/>
    <property type="match status" value="1"/>
</dbReference>
<protein>
    <recommendedName>
        <fullName evidence="5">Pentatricopeptide repeat-containing protein</fullName>
    </recommendedName>
</protein>
<organism evidence="3 4">
    <name type="scientific">Ficus carica</name>
    <name type="common">Common fig</name>
    <dbReference type="NCBI Taxonomy" id="3494"/>
    <lineage>
        <taxon>Eukaryota</taxon>
        <taxon>Viridiplantae</taxon>
        <taxon>Streptophyta</taxon>
        <taxon>Embryophyta</taxon>
        <taxon>Tracheophyta</taxon>
        <taxon>Spermatophyta</taxon>
        <taxon>Magnoliopsida</taxon>
        <taxon>eudicotyledons</taxon>
        <taxon>Gunneridae</taxon>
        <taxon>Pentapetalae</taxon>
        <taxon>rosids</taxon>
        <taxon>fabids</taxon>
        <taxon>Rosales</taxon>
        <taxon>Moraceae</taxon>
        <taxon>Ficeae</taxon>
        <taxon>Ficus</taxon>
    </lineage>
</organism>
<dbReference type="InterPro" id="IPR011990">
    <property type="entry name" value="TPR-like_helical_dom_sf"/>
</dbReference>
<dbReference type="FunFam" id="1.25.40.10:FF:000361">
    <property type="entry name" value="Pentatricopeptide repeat-containing protein chloroplastic"/>
    <property type="match status" value="1"/>
</dbReference>
<dbReference type="GO" id="GO:0003723">
    <property type="term" value="F:RNA binding"/>
    <property type="evidence" value="ECO:0007669"/>
    <property type="project" value="InterPro"/>
</dbReference>
<reference evidence="3" key="1">
    <citation type="submission" date="2023-07" db="EMBL/GenBank/DDBJ databases">
        <title>draft genome sequence of fig (Ficus carica).</title>
        <authorList>
            <person name="Takahashi T."/>
            <person name="Nishimura K."/>
        </authorList>
    </citation>
    <scope>NUCLEOTIDE SEQUENCE</scope>
</reference>
<feature type="repeat" description="PPR" evidence="2">
    <location>
        <begin position="178"/>
        <end position="212"/>
    </location>
</feature>
<dbReference type="Pfam" id="PF01535">
    <property type="entry name" value="PPR"/>
    <property type="match status" value="2"/>
</dbReference>
<dbReference type="AlphaFoldDB" id="A0AA88ANZ9"/>
<dbReference type="GO" id="GO:0009451">
    <property type="term" value="P:RNA modification"/>
    <property type="evidence" value="ECO:0007669"/>
    <property type="project" value="InterPro"/>
</dbReference>
<feature type="repeat" description="PPR" evidence="2">
    <location>
        <begin position="450"/>
        <end position="480"/>
    </location>
</feature>
<comment type="caution">
    <text evidence="3">The sequence shown here is derived from an EMBL/GenBank/DDBJ whole genome shotgun (WGS) entry which is preliminary data.</text>
</comment>
<dbReference type="InterPro" id="IPR046960">
    <property type="entry name" value="PPR_At4g14850-like_plant"/>
</dbReference>
<evidence type="ECO:0000256" key="1">
    <source>
        <dbReference type="ARBA" id="ARBA00022737"/>
    </source>
</evidence>
<dbReference type="InterPro" id="IPR002885">
    <property type="entry name" value="PPR_rpt"/>
</dbReference>
<dbReference type="FunFam" id="1.25.40.10:FF:000158">
    <property type="entry name" value="pentatricopeptide repeat-containing protein At2g33680"/>
    <property type="match status" value="1"/>
</dbReference>
<evidence type="ECO:0000313" key="4">
    <source>
        <dbReference type="Proteomes" id="UP001187192"/>
    </source>
</evidence>
<dbReference type="Proteomes" id="UP001187192">
    <property type="component" value="Unassembled WGS sequence"/>
</dbReference>
<dbReference type="Pfam" id="PF13041">
    <property type="entry name" value="PPR_2"/>
    <property type="match status" value="4"/>
</dbReference>
<keyword evidence="4" id="KW-1185">Reference proteome</keyword>
<dbReference type="GO" id="GO:0099402">
    <property type="term" value="P:plant organ development"/>
    <property type="evidence" value="ECO:0007669"/>
    <property type="project" value="UniProtKB-ARBA"/>
</dbReference>
<dbReference type="Gene3D" id="1.25.40.10">
    <property type="entry name" value="Tetratricopeptide repeat domain"/>
    <property type="match status" value="5"/>
</dbReference>
<dbReference type="EMBL" id="BTGU01000017">
    <property type="protein sequence ID" value="GMN43686.1"/>
    <property type="molecule type" value="Genomic_DNA"/>
</dbReference>
<keyword evidence="1" id="KW-0677">Repeat</keyword>
<evidence type="ECO:0000313" key="3">
    <source>
        <dbReference type="EMBL" id="GMN43686.1"/>
    </source>
</evidence>
<dbReference type="PROSITE" id="PS51375">
    <property type="entry name" value="PPR"/>
    <property type="match status" value="7"/>
</dbReference>
<name>A0AA88ANZ9_FICCA</name>
<feature type="repeat" description="PPR" evidence="2">
    <location>
        <begin position="481"/>
        <end position="515"/>
    </location>
</feature>
<evidence type="ECO:0000256" key="2">
    <source>
        <dbReference type="PROSITE-ProRule" id="PRU00708"/>
    </source>
</evidence>
<dbReference type="Pfam" id="PF20431">
    <property type="entry name" value="E_motif"/>
    <property type="match status" value="1"/>
</dbReference>
<sequence length="711" mass="79865">MHARCQINNTPNLISLLRICTCSKSILQGKLVHQKIITLSLTDDASLCKYLVNFYFSCNLHVCASLVFQTMGDPLDISLWNGLLAAYTKNSMFFEALELFQRLLHYPCVNPDSYTFPSVLKACGQMGRVGYGKMVHTQLVKTGVLSDVFVSSSLVTMYAKCNELKCANQLFDEIPERDVACWNAVISCYYRHGQPEKVLEVFQKMKSAGFEPNSVTLTVVISSCARLLDLERGKEIHKEAMKTGLLSEGFVRSSLVDMYGKCGCIEMAKEVFEQIPRKNVVAWNSIIAGYSLKGDSKSCIELFKRMNGEGTRPTLTTFSGILLACTRSVQLQHGKCTHGYIVRNSVETDIYINNLLIDLYFKCGIVLSAKNVFEKIPKPDRVSWNVMISGYAMVGNYFEALGVYDTMKEVGVRPDSITFTSVLPACSQLAALEMGKEIHKSIIQNKFENDEVVMGALLDMYAKCGAVDAAVEVFHRLPERDLVSCTSMITAYGSHGRAIEALKLFSEMQQSNEKPDGVAFLAILSACSHAGLIDEGCNYFNQMINKYGIKPSIEHYSCLLDLLGRAGRLREAYQILRENTEMREEVDLLSTLLSLCRLHENFELAVEVANLLIEKSPDDASTYVSLMNIYGSDKKWHELRKVRLKMKELGLRKNPGCSWIEISKKIHTFFLEDKSHPLAEIIYECLKTLSTHMEKNDLYSDESSGPKDTLY</sequence>
<dbReference type="PANTHER" id="PTHR47926">
    <property type="entry name" value="PENTATRICOPEPTIDE REPEAT-CONTAINING PROTEIN"/>
    <property type="match status" value="1"/>
</dbReference>
<dbReference type="NCBIfam" id="TIGR00756">
    <property type="entry name" value="PPR"/>
    <property type="match status" value="6"/>
</dbReference>
<feature type="repeat" description="PPR" evidence="2">
    <location>
        <begin position="380"/>
        <end position="414"/>
    </location>
</feature>
<feature type="repeat" description="PPR" evidence="2">
    <location>
        <begin position="619"/>
        <end position="653"/>
    </location>
</feature>
<feature type="repeat" description="PPR" evidence="2">
    <location>
        <begin position="76"/>
        <end position="110"/>
    </location>
</feature>
<dbReference type="SUPFAM" id="SSF48452">
    <property type="entry name" value="TPR-like"/>
    <property type="match status" value="2"/>
</dbReference>
<dbReference type="FunFam" id="1.25.40.10:FF:000284">
    <property type="entry name" value="Pentatricopeptide repeat-containing protein"/>
    <property type="match status" value="1"/>
</dbReference>
<gene>
    <name evidence="3" type="ORF">TIFTF001_012895</name>
</gene>
<accession>A0AA88ANZ9</accession>
<feature type="repeat" description="PPR" evidence="2">
    <location>
        <begin position="279"/>
        <end position="313"/>
    </location>
</feature>
<dbReference type="PANTHER" id="PTHR47926:SF452">
    <property type="entry name" value="PENTATRICOPEPTIDE REPEAT-CONTAINING PROTEIN"/>
    <property type="match status" value="1"/>
</dbReference>
<dbReference type="InterPro" id="IPR046848">
    <property type="entry name" value="E_motif"/>
</dbReference>
<proteinExistence type="predicted"/>